<evidence type="ECO:0000313" key="2">
    <source>
        <dbReference type="EMBL" id="CBY12671.1"/>
    </source>
</evidence>
<accession>E4XSF9</accession>
<keyword evidence="3" id="KW-1185">Reference proteome</keyword>
<sequence>MLGTLLERQKALEKSQQSWKNNQQKANVVPQNKLSDRLAGLQKNSTWTKNGSENSTLASGKLSDRIAMCQENAKYKEKKVEIQRDTVSGRLDKKLDLLRATESNWKNKVESKDHQNLMTSAKATKSGTKFSKAPSRTASLPVKSVIAPQTIKLSTNADSSRSKSTSDDISDLEKLATRKGEDSVSLKVKRNQRIPQFDENILDEILSPSFKENVQPTNDDDFSFMPSSPPPKITRLSKPKRQRPKLDKNRQNRNPLRFVPIGENSYTEEKTNLSEKMSGKVFTNSALAGLAAKEDINAVKLKSKNDRLDDSPYKHPMLIRQGSKFAI</sequence>
<dbReference type="AlphaFoldDB" id="E4XSF9"/>
<protein>
    <submittedName>
        <fullName evidence="2">Uncharacterized protein</fullName>
    </submittedName>
</protein>
<dbReference type="InParanoid" id="E4XSF9"/>
<reference evidence="2" key="1">
    <citation type="journal article" date="2010" name="Science">
        <title>Plasticity of animal genome architecture unmasked by rapid evolution of a pelagic tunicate.</title>
        <authorList>
            <person name="Denoeud F."/>
            <person name="Henriet S."/>
            <person name="Mungpakdee S."/>
            <person name="Aury J.M."/>
            <person name="Da Silva C."/>
            <person name="Brinkmann H."/>
            <person name="Mikhaleva J."/>
            <person name="Olsen L.C."/>
            <person name="Jubin C."/>
            <person name="Canestro C."/>
            <person name="Bouquet J.M."/>
            <person name="Danks G."/>
            <person name="Poulain J."/>
            <person name="Campsteijn C."/>
            <person name="Adamski M."/>
            <person name="Cross I."/>
            <person name="Yadetie F."/>
            <person name="Muffato M."/>
            <person name="Louis A."/>
            <person name="Butcher S."/>
            <person name="Tsagkogeorga G."/>
            <person name="Konrad A."/>
            <person name="Singh S."/>
            <person name="Jensen M.F."/>
            <person name="Cong E.H."/>
            <person name="Eikeseth-Otteraa H."/>
            <person name="Noel B."/>
            <person name="Anthouard V."/>
            <person name="Porcel B.M."/>
            <person name="Kachouri-Lafond R."/>
            <person name="Nishino A."/>
            <person name="Ugolini M."/>
            <person name="Chourrout P."/>
            <person name="Nishida H."/>
            <person name="Aasland R."/>
            <person name="Huzurbazar S."/>
            <person name="Westhof E."/>
            <person name="Delsuc F."/>
            <person name="Lehrach H."/>
            <person name="Reinhardt R."/>
            <person name="Weissenbach J."/>
            <person name="Roy S.W."/>
            <person name="Artiguenave F."/>
            <person name="Postlethwait J.H."/>
            <person name="Manak J.R."/>
            <person name="Thompson E.M."/>
            <person name="Jaillon O."/>
            <person name="Du Pasquier L."/>
            <person name="Boudinot P."/>
            <person name="Liberles D.A."/>
            <person name="Volff J.N."/>
            <person name="Philippe H."/>
            <person name="Lenhard B."/>
            <person name="Roest Crollius H."/>
            <person name="Wincker P."/>
            <person name="Chourrout D."/>
        </authorList>
    </citation>
    <scope>NUCLEOTIDE SEQUENCE [LARGE SCALE GENOMIC DNA]</scope>
</reference>
<evidence type="ECO:0000256" key="1">
    <source>
        <dbReference type="SAM" id="MobiDB-lite"/>
    </source>
</evidence>
<evidence type="ECO:0000313" key="3">
    <source>
        <dbReference type="Proteomes" id="UP000001307"/>
    </source>
</evidence>
<gene>
    <name evidence="2" type="ORF">GSOID_T00002113001</name>
</gene>
<proteinExistence type="predicted"/>
<dbReference type="EMBL" id="FN653134">
    <property type="protein sequence ID" value="CBY12671.1"/>
    <property type="molecule type" value="Genomic_DNA"/>
</dbReference>
<name>E4XSF9_OIKDI</name>
<dbReference type="Proteomes" id="UP000001307">
    <property type="component" value="Unassembled WGS sequence"/>
</dbReference>
<feature type="region of interest" description="Disordered" evidence="1">
    <location>
        <begin position="211"/>
        <end position="256"/>
    </location>
</feature>
<feature type="compositionally biased region" description="Basic and acidic residues" evidence="1">
    <location>
        <begin position="160"/>
        <end position="184"/>
    </location>
</feature>
<feature type="region of interest" description="Disordered" evidence="1">
    <location>
        <begin position="154"/>
        <end position="188"/>
    </location>
</feature>
<feature type="region of interest" description="Disordered" evidence="1">
    <location>
        <begin position="1"/>
        <end position="27"/>
    </location>
</feature>
<feature type="compositionally biased region" description="Low complexity" evidence="1">
    <location>
        <begin position="14"/>
        <end position="25"/>
    </location>
</feature>
<organism evidence="2">
    <name type="scientific">Oikopleura dioica</name>
    <name type="common">Tunicate</name>
    <dbReference type="NCBI Taxonomy" id="34765"/>
    <lineage>
        <taxon>Eukaryota</taxon>
        <taxon>Metazoa</taxon>
        <taxon>Chordata</taxon>
        <taxon>Tunicata</taxon>
        <taxon>Appendicularia</taxon>
        <taxon>Copelata</taxon>
        <taxon>Oikopleuridae</taxon>
        <taxon>Oikopleura</taxon>
    </lineage>
</organism>